<dbReference type="PANTHER" id="PTHR33875:SF2">
    <property type="entry name" value="ACR183CP"/>
    <property type="match status" value="1"/>
</dbReference>
<reference evidence="2" key="1">
    <citation type="journal article" date="2021" name="Nat. Commun.">
        <title>Genetic determinants of endophytism in the Arabidopsis root mycobiome.</title>
        <authorList>
            <person name="Mesny F."/>
            <person name="Miyauchi S."/>
            <person name="Thiergart T."/>
            <person name="Pickel B."/>
            <person name="Atanasova L."/>
            <person name="Karlsson M."/>
            <person name="Huettel B."/>
            <person name="Barry K.W."/>
            <person name="Haridas S."/>
            <person name="Chen C."/>
            <person name="Bauer D."/>
            <person name="Andreopoulos W."/>
            <person name="Pangilinan J."/>
            <person name="LaButti K."/>
            <person name="Riley R."/>
            <person name="Lipzen A."/>
            <person name="Clum A."/>
            <person name="Drula E."/>
            <person name="Henrissat B."/>
            <person name="Kohler A."/>
            <person name="Grigoriev I.V."/>
            <person name="Martin F.M."/>
            <person name="Hacquard S."/>
        </authorList>
    </citation>
    <scope>NUCLEOTIDE SEQUENCE</scope>
    <source>
        <strain evidence="2">MPI-CAGE-AT-0021</strain>
    </source>
</reference>
<protein>
    <recommendedName>
        <fullName evidence="4">Thioredoxin-like fold domain-containing protein</fullName>
    </recommendedName>
</protein>
<feature type="transmembrane region" description="Helical" evidence="1">
    <location>
        <begin position="379"/>
        <end position="403"/>
    </location>
</feature>
<sequence>MALPPKFAGQKLQFGAAPSEQSPVAHTTHTAELYLDYCCPFSAKIFRTLNNAVIPAIKANPQWASGLAFVFRQQIQPWHPSSTLMHEAALAVLRIAPERFWEFSGVLFDDQAGFFDVNVVNETRNDTYRRLAKVAAKAGVDEEEVYKLLVIPDKPGEDGALNAGNQVTNDVKLITKMNRLIGVHVTPTVVFDGVVQDISSGWTLEQWTEWLTKNCSTGPSTLLMSFTSSLHDNASTPSTYANVNSHAMLQFRTIIPRLRPFQLTPLSTRSPLPASLNRAIRSSLQKSFQQQPQRCYALPAPKNPSRVEEELKRQARAAKKSGKEFAFPERLIIYHAGTGRTTFLAMVKVTTLFMGAFFCLVIAPAYIKVEKSALETVGIALCGIIPFVIVTYITAPFVTHMYLHLPPYARASQSTLELFLNNMPFSTQLTLTTMSSIAKPRYSSLLAGDLTPTSRRFGLVNLVRNTDADNARRSWYMFRAVGKFYVQDKTPVRRVRYEKKKKDKVDAWIWEAVKAKLDKRALQMRN</sequence>
<keyword evidence="1" id="KW-0472">Membrane</keyword>
<name>A0A9P9JCP6_9HYPO</name>
<keyword evidence="1" id="KW-0812">Transmembrane</keyword>
<keyword evidence="1" id="KW-1133">Transmembrane helix</keyword>
<comment type="caution">
    <text evidence="2">The sequence shown here is derived from an EMBL/GenBank/DDBJ whole genome shotgun (WGS) entry which is preliminary data.</text>
</comment>
<organism evidence="2 3">
    <name type="scientific">Dactylonectria estremocensis</name>
    <dbReference type="NCBI Taxonomy" id="1079267"/>
    <lineage>
        <taxon>Eukaryota</taxon>
        <taxon>Fungi</taxon>
        <taxon>Dikarya</taxon>
        <taxon>Ascomycota</taxon>
        <taxon>Pezizomycotina</taxon>
        <taxon>Sordariomycetes</taxon>
        <taxon>Hypocreomycetidae</taxon>
        <taxon>Hypocreales</taxon>
        <taxon>Nectriaceae</taxon>
        <taxon>Dactylonectria</taxon>
    </lineage>
</organism>
<dbReference type="AlphaFoldDB" id="A0A9P9JCP6"/>
<evidence type="ECO:0000256" key="1">
    <source>
        <dbReference type="SAM" id="Phobius"/>
    </source>
</evidence>
<feature type="transmembrane region" description="Helical" evidence="1">
    <location>
        <begin position="343"/>
        <end position="367"/>
    </location>
</feature>
<dbReference type="InterPro" id="IPR036249">
    <property type="entry name" value="Thioredoxin-like_sf"/>
</dbReference>
<keyword evidence="3" id="KW-1185">Reference proteome</keyword>
<dbReference type="OrthoDB" id="2386090at2759"/>
<evidence type="ECO:0000313" key="3">
    <source>
        <dbReference type="Proteomes" id="UP000717696"/>
    </source>
</evidence>
<accession>A0A9P9JCP6</accession>
<dbReference type="EMBL" id="JAGMUU010000004">
    <property type="protein sequence ID" value="KAH7155760.1"/>
    <property type="molecule type" value="Genomic_DNA"/>
</dbReference>
<gene>
    <name evidence="2" type="ORF">B0J13DRAFT_655401</name>
</gene>
<evidence type="ECO:0000313" key="2">
    <source>
        <dbReference type="EMBL" id="KAH7155760.1"/>
    </source>
</evidence>
<dbReference type="SUPFAM" id="SSF52833">
    <property type="entry name" value="Thioredoxin-like"/>
    <property type="match status" value="1"/>
</dbReference>
<evidence type="ECO:0008006" key="4">
    <source>
        <dbReference type="Google" id="ProtNLM"/>
    </source>
</evidence>
<dbReference type="Proteomes" id="UP000717696">
    <property type="component" value="Unassembled WGS sequence"/>
</dbReference>
<dbReference type="PANTHER" id="PTHR33875">
    <property type="entry name" value="OS09G0542200 PROTEIN"/>
    <property type="match status" value="1"/>
</dbReference>
<dbReference type="Gene3D" id="3.40.30.10">
    <property type="entry name" value="Glutaredoxin"/>
    <property type="match status" value="1"/>
</dbReference>
<proteinExistence type="predicted"/>